<dbReference type="EMBL" id="CM027682">
    <property type="protein sequence ID" value="KAG0537173.1"/>
    <property type="molecule type" value="Genomic_DNA"/>
</dbReference>
<dbReference type="PANTHER" id="PTHR31642">
    <property type="entry name" value="TRICHOTHECENE 3-O-ACETYLTRANSFERASE"/>
    <property type="match status" value="1"/>
</dbReference>
<evidence type="ECO:0000256" key="4">
    <source>
        <dbReference type="SAM" id="MobiDB-lite"/>
    </source>
</evidence>
<dbReference type="Pfam" id="PF02458">
    <property type="entry name" value="Transferase"/>
    <property type="match status" value="1"/>
</dbReference>
<feature type="region of interest" description="Disordered" evidence="4">
    <location>
        <begin position="189"/>
        <end position="224"/>
    </location>
</feature>
<evidence type="ECO:0000313" key="5">
    <source>
        <dbReference type="EMBL" id="KAG0537173.1"/>
    </source>
</evidence>
<name>A0A921RB14_SORBI</name>
<keyword evidence="2" id="KW-0808">Transferase</keyword>
<evidence type="ECO:0000256" key="1">
    <source>
        <dbReference type="ARBA" id="ARBA00009861"/>
    </source>
</evidence>
<organism evidence="5 6">
    <name type="scientific">Sorghum bicolor</name>
    <name type="common">Sorghum</name>
    <name type="synonym">Sorghum vulgare</name>
    <dbReference type="NCBI Taxonomy" id="4558"/>
    <lineage>
        <taxon>Eukaryota</taxon>
        <taxon>Viridiplantae</taxon>
        <taxon>Streptophyta</taxon>
        <taxon>Embryophyta</taxon>
        <taxon>Tracheophyta</taxon>
        <taxon>Spermatophyta</taxon>
        <taxon>Magnoliopsida</taxon>
        <taxon>Liliopsida</taxon>
        <taxon>Poales</taxon>
        <taxon>Poaceae</taxon>
        <taxon>PACMAD clade</taxon>
        <taxon>Panicoideae</taxon>
        <taxon>Andropogonodae</taxon>
        <taxon>Andropogoneae</taxon>
        <taxon>Sorghinae</taxon>
        <taxon>Sorghum</taxon>
    </lineage>
</organism>
<dbReference type="Proteomes" id="UP000807115">
    <property type="component" value="Chromosome 3"/>
</dbReference>
<dbReference type="InterPro" id="IPR050317">
    <property type="entry name" value="Plant_Fungal_Acyltransferase"/>
</dbReference>
<dbReference type="GO" id="GO:0016747">
    <property type="term" value="F:acyltransferase activity, transferring groups other than amino-acyl groups"/>
    <property type="evidence" value="ECO:0007669"/>
    <property type="project" value="UniProtKB-ARBA"/>
</dbReference>
<comment type="caution">
    <text evidence="5">The sequence shown here is derived from an EMBL/GenBank/DDBJ whole genome shotgun (WGS) entry which is preliminary data.</text>
</comment>
<accession>A0A921RB14</accession>
<dbReference type="Gene3D" id="3.30.559.10">
    <property type="entry name" value="Chloramphenicol acetyltransferase-like domain"/>
    <property type="match status" value="2"/>
</dbReference>
<dbReference type="InterPro" id="IPR023213">
    <property type="entry name" value="CAT-like_dom_sf"/>
</dbReference>
<dbReference type="AlphaFoldDB" id="A0A921RB14"/>
<feature type="compositionally biased region" description="Basic residues" evidence="4">
    <location>
        <begin position="349"/>
        <end position="359"/>
    </location>
</feature>
<evidence type="ECO:0000256" key="2">
    <source>
        <dbReference type="ARBA" id="ARBA00022679"/>
    </source>
</evidence>
<feature type="region of interest" description="Disordered" evidence="4">
    <location>
        <begin position="342"/>
        <end position="364"/>
    </location>
</feature>
<comment type="similarity">
    <text evidence="1">Belongs to the plant acyltransferase family.</text>
</comment>
<reference evidence="5" key="2">
    <citation type="submission" date="2020-10" db="EMBL/GenBank/DDBJ databases">
        <authorList>
            <person name="Cooper E.A."/>
            <person name="Brenton Z.W."/>
            <person name="Flinn B.S."/>
            <person name="Jenkins J."/>
            <person name="Shu S."/>
            <person name="Flowers D."/>
            <person name="Luo F."/>
            <person name="Wang Y."/>
            <person name="Xia P."/>
            <person name="Barry K."/>
            <person name="Daum C."/>
            <person name="Lipzen A."/>
            <person name="Yoshinaga Y."/>
            <person name="Schmutz J."/>
            <person name="Saski C."/>
            <person name="Vermerris W."/>
            <person name="Kresovich S."/>
        </authorList>
    </citation>
    <scope>NUCLEOTIDE SEQUENCE</scope>
</reference>
<gene>
    <name evidence="5" type="ORF">BDA96_03G125400</name>
</gene>
<keyword evidence="3" id="KW-0012">Acyltransferase</keyword>
<sequence>MASVHGCKDLHVRVVSRRLVMASDTSIEPHVVAVSNLDLLPQTIRVAMFCLYPKPPATAMSFDAVVATFDEAGLPSLLNHYFLLAGRISTNPSSGFPEVHCSNQGAELVVGEAAAGVALASLNYAETSASLRRIQLPYGDDVALSVQVVSFSCGGFTVAWSTNHLLVDGRALSSLVGAWSELALSGKSPRCPAGRTSTAPCSGLARRRRMPPPPRSTRRSRRWSVDARSQVNVLTFQQSFVERMYHVDARPTSSGCARRRAETAGARLASRPGGVGLPLEGPRRRGGRGGRTRCRMGWWVDGRPRLTSPPRGLRTRTAMRNCVGNVTTFVLREERVDDVASGGAVERGRHARRSRRRRTTSTSRSWWTGWRSTRPSGYVEAACIGLGSPTMTVTSFATDTDFGFGAAAMALPTSASTARSIAARPGEDSSWIASAFLWPQLAAVLESDEPRVFRPVTAEYLGLSATQFLHSRI</sequence>
<reference evidence="5" key="1">
    <citation type="journal article" date="2019" name="BMC Genomics">
        <title>A new reference genome for Sorghum bicolor reveals high levels of sequence similarity between sweet and grain genotypes: implications for the genetics of sugar metabolism.</title>
        <authorList>
            <person name="Cooper E.A."/>
            <person name="Brenton Z.W."/>
            <person name="Flinn B.S."/>
            <person name="Jenkins J."/>
            <person name="Shu S."/>
            <person name="Flowers D."/>
            <person name="Luo F."/>
            <person name="Wang Y."/>
            <person name="Xia P."/>
            <person name="Barry K."/>
            <person name="Daum C."/>
            <person name="Lipzen A."/>
            <person name="Yoshinaga Y."/>
            <person name="Schmutz J."/>
            <person name="Saski C."/>
            <person name="Vermerris W."/>
            <person name="Kresovich S."/>
        </authorList>
    </citation>
    <scope>NUCLEOTIDE SEQUENCE</scope>
</reference>
<protein>
    <submittedName>
        <fullName evidence="5">Uncharacterized protein</fullName>
    </submittedName>
</protein>
<dbReference type="PANTHER" id="PTHR31642:SF160">
    <property type="entry name" value="HXXXD-TYPE ACYL-TRANSFERASE FAMILY PROTEIN"/>
    <property type="match status" value="1"/>
</dbReference>
<evidence type="ECO:0000313" key="6">
    <source>
        <dbReference type="Proteomes" id="UP000807115"/>
    </source>
</evidence>
<feature type="region of interest" description="Disordered" evidence="4">
    <location>
        <begin position="256"/>
        <end position="291"/>
    </location>
</feature>
<evidence type="ECO:0000256" key="3">
    <source>
        <dbReference type="ARBA" id="ARBA00023315"/>
    </source>
</evidence>
<proteinExistence type="inferred from homology"/>
<feature type="compositionally biased region" description="Basic residues" evidence="4">
    <location>
        <begin position="205"/>
        <end position="222"/>
    </location>
</feature>